<evidence type="ECO:0000313" key="3">
    <source>
        <dbReference type="EMBL" id="KAB2584922.1"/>
    </source>
</evidence>
<feature type="transmembrane region" description="Helical" evidence="1">
    <location>
        <begin position="126"/>
        <end position="150"/>
    </location>
</feature>
<evidence type="ECO:0000259" key="2">
    <source>
        <dbReference type="Pfam" id="PF02517"/>
    </source>
</evidence>
<feature type="domain" description="CAAX prenyl protease 2/Lysostaphin resistance protein A-like" evidence="2">
    <location>
        <begin position="165"/>
        <end position="256"/>
    </location>
</feature>
<feature type="transmembrane region" description="Helical" evidence="1">
    <location>
        <begin position="83"/>
        <end position="105"/>
    </location>
</feature>
<dbReference type="AlphaFoldDB" id="A0A0C2WJG9"/>
<dbReference type="Proteomes" id="UP000325576">
    <property type="component" value="Unassembled WGS sequence"/>
</dbReference>
<dbReference type="Pfam" id="PF02517">
    <property type="entry name" value="Rce1-like"/>
    <property type="match status" value="1"/>
</dbReference>
<dbReference type="OMA" id="LPDVWWK"/>
<dbReference type="InterPro" id="IPR003675">
    <property type="entry name" value="Rce1/LyrA-like_dom"/>
</dbReference>
<gene>
    <name evidence="3" type="ORF">BS297_13040</name>
    <name evidence="4" type="ORF">QIE55_01220</name>
</gene>
<dbReference type="KEGG" id="reb:XU06_00935"/>
<dbReference type="EMBL" id="CP124545">
    <property type="protein sequence ID" value="WGV49889.1"/>
    <property type="molecule type" value="Genomic_DNA"/>
</dbReference>
<feature type="transmembrane region" description="Helical" evidence="1">
    <location>
        <begin position="35"/>
        <end position="55"/>
    </location>
</feature>
<feature type="transmembrane region" description="Helical" evidence="1">
    <location>
        <begin position="244"/>
        <end position="265"/>
    </location>
</feature>
<dbReference type="GO" id="GO:0004175">
    <property type="term" value="F:endopeptidase activity"/>
    <property type="evidence" value="ECO:0007669"/>
    <property type="project" value="UniProtKB-ARBA"/>
</dbReference>
<dbReference type="EMBL" id="MRBO01000390">
    <property type="protein sequence ID" value="KAB2584922.1"/>
    <property type="molecule type" value="Genomic_DNA"/>
</dbReference>
<evidence type="ECO:0000313" key="5">
    <source>
        <dbReference type="Proteomes" id="UP000325576"/>
    </source>
</evidence>
<keyword evidence="1" id="KW-0812">Transmembrane</keyword>
<keyword evidence="3" id="KW-0378">Hydrolase</keyword>
<dbReference type="GeneID" id="57483928"/>
<dbReference type="GO" id="GO:0080120">
    <property type="term" value="P:CAAX-box protein maturation"/>
    <property type="evidence" value="ECO:0007669"/>
    <property type="project" value="UniProtKB-ARBA"/>
</dbReference>
<feature type="transmembrane region" description="Helical" evidence="1">
    <location>
        <begin position="215"/>
        <end position="238"/>
    </location>
</feature>
<dbReference type="GO" id="GO:0006508">
    <property type="term" value="P:proteolysis"/>
    <property type="evidence" value="ECO:0007669"/>
    <property type="project" value="UniProtKB-KW"/>
</dbReference>
<evidence type="ECO:0000313" key="4">
    <source>
        <dbReference type="EMBL" id="WGV49889.1"/>
    </source>
</evidence>
<dbReference type="Proteomes" id="UP001230933">
    <property type="component" value="Chromosome"/>
</dbReference>
<protein>
    <submittedName>
        <fullName evidence="3">CAAX protease family protein</fullName>
    </submittedName>
    <submittedName>
        <fullName evidence="4">Type II CAAX endopeptidase family protein</fullName>
    </submittedName>
</protein>
<reference evidence="4" key="2">
    <citation type="submission" date="2023-08" db="EMBL/GenBank/DDBJ databases">
        <title>Isolation and Characterization of Rhodococcus erythropolis MGMM8.</title>
        <authorList>
            <person name="Diabankana R.G.C."/>
            <person name="Afordoanyi D.M."/>
            <person name="Validov S.Z."/>
        </authorList>
    </citation>
    <scope>NUCLEOTIDE SEQUENCE</scope>
    <source>
        <strain evidence="4">MGMM8</strain>
    </source>
</reference>
<dbReference type="RefSeq" id="WP_020905746.1">
    <property type="nucleotide sequence ID" value="NZ_BHXB01000001.1"/>
</dbReference>
<keyword evidence="3" id="KW-0645">Protease</keyword>
<organism evidence="3 5">
    <name type="scientific">Rhodococcus erythropolis</name>
    <name type="common">Arthrobacter picolinophilus</name>
    <dbReference type="NCBI Taxonomy" id="1833"/>
    <lineage>
        <taxon>Bacteria</taxon>
        <taxon>Bacillati</taxon>
        <taxon>Actinomycetota</taxon>
        <taxon>Actinomycetes</taxon>
        <taxon>Mycobacteriales</taxon>
        <taxon>Nocardiaceae</taxon>
        <taxon>Rhodococcus</taxon>
        <taxon>Rhodococcus erythropolis group</taxon>
    </lineage>
</organism>
<name>A0A0C2WJG9_RHOER</name>
<reference evidence="3 5" key="1">
    <citation type="journal article" date="2017" name="Poromechanics V (2013)">
        <title>Genomic Characterization of the Arsenic-Tolerant Actinobacterium, &lt;i&gt;Rhodococcus erythropolis&lt;/i&gt; S43.</title>
        <authorList>
            <person name="Retamal-Morales G."/>
            <person name="Mehnert M."/>
            <person name="Schwabe R."/>
            <person name="Tischler D."/>
            <person name="Schloemann M."/>
            <person name="Levican G.J."/>
        </authorList>
    </citation>
    <scope>NUCLEOTIDE SEQUENCE [LARGE SCALE GENOMIC DNA]</scope>
    <source>
        <strain evidence="3 5">S43</strain>
    </source>
</reference>
<proteinExistence type="predicted"/>
<sequence>MNARETVRTWLRPPSPVRTDPELDPAARRGIRIEITIVLLVTFGLSGLSGILSLAESLATPVALSDQTVALNPSRAAIDWIDLARQLLGVAKLLAWAALGLYLLWRSGIGPRAAGLTPKPRFGRDIAPGFGLAAVIGLPGLLFYLVAQALSINLTVQASALDDHWWRVPILVLSAIANSGAEEVLVVAYLITRLRTLGWSENKSLLASSLLRGSYHLYQGFGGGVGNVIMGLVFGRYWQRTGKLWPLIIAHALIDMVAFIGYALLRDHVSWLP</sequence>
<keyword evidence="1" id="KW-1133">Transmembrane helix</keyword>
<keyword evidence="1" id="KW-0472">Membrane</keyword>
<evidence type="ECO:0000256" key="1">
    <source>
        <dbReference type="SAM" id="Phobius"/>
    </source>
</evidence>
<accession>A0A0C2WJG9</accession>